<name>A0A6A5W265_9PLEO</name>
<protein>
    <recommendedName>
        <fullName evidence="5">DASH complex subunit SPC19</fullName>
    </recommendedName>
    <alternativeName>
        <fullName evidence="12">Outer kinetochore protein SPC19</fullName>
    </alternativeName>
</protein>
<keyword evidence="8" id="KW-0995">Kinetochore</keyword>
<dbReference type="OrthoDB" id="3361333at2759"/>
<feature type="region of interest" description="Disordered" evidence="13">
    <location>
        <begin position="100"/>
        <end position="127"/>
    </location>
</feature>
<dbReference type="Pfam" id="PF08287">
    <property type="entry name" value="DASH_Spc19"/>
    <property type="match status" value="1"/>
</dbReference>
<evidence type="ECO:0000256" key="6">
    <source>
        <dbReference type="ARBA" id="ARBA00022454"/>
    </source>
</evidence>
<evidence type="ECO:0000256" key="3">
    <source>
        <dbReference type="ARBA" id="ARBA00004629"/>
    </source>
</evidence>
<dbReference type="PANTHER" id="PTHR28262:SF1">
    <property type="entry name" value="DASH COMPLEX SUBUNIT SPC19"/>
    <property type="match status" value="1"/>
</dbReference>
<keyword evidence="6" id="KW-0158">Chromosome</keyword>
<feature type="non-terminal residue" evidence="14">
    <location>
        <position position="1"/>
    </location>
</feature>
<accession>A0A6A5W265</accession>
<evidence type="ECO:0000256" key="5">
    <source>
        <dbReference type="ARBA" id="ARBA00016329"/>
    </source>
</evidence>
<comment type="subcellular location">
    <subcellularLocation>
        <location evidence="3">Chromosome</location>
        <location evidence="3">Centromere</location>
        <location evidence="3">Kinetochore</location>
    </subcellularLocation>
    <subcellularLocation>
        <location evidence="2">Cytoplasm</location>
        <location evidence="2">Cytoskeleton</location>
        <location evidence="2">Spindle</location>
    </subcellularLocation>
    <subcellularLocation>
        <location evidence="1">Nucleus</location>
    </subcellularLocation>
</comment>
<comment type="similarity">
    <text evidence="4">Belongs to the DASH complex SPC19 family.</text>
</comment>
<dbReference type="PANTHER" id="PTHR28262">
    <property type="entry name" value="DASH COMPLEX SUBUNIT SPC19"/>
    <property type="match status" value="1"/>
</dbReference>
<keyword evidence="10" id="KW-0539">Nucleus</keyword>
<evidence type="ECO:0000313" key="14">
    <source>
        <dbReference type="EMBL" id="KAF1995820.1"/>
    </source>
</evidence>
<reference evidence="14" key="1">
    <citation type="journal article" date="2020" name="Stud. Mycol.">
        <title>101 Dothideomycetes genomes: a test case for predicting lifestyles and emergence of pathogens.</title>
        <authorList>
            <person name="Haridas S."/>
            <person name="Albert R."/>
            <person name="Binder M."/>
            <person name="Bloem J."/>
            <person name="Labutti K."/>
            <person name="Salamov A."/>
            <person name="Andreopoulos B."/>
            <person name="Baker S."/>
            <person name="Barry K."/>
            <person name="Bills G."/>
            <person name="Bluhm B."/>
            <person name="Cannon C."/>
            <person name="Castanera R."/>
            <person name="Culley D."/>
            <person name="Daum C."/>
            <person name="Ezra D."/>
            <person name="Gonzalez J."/>
            <person name="Henrissat B."/>
            <person name="Kuo A."/>
            <person name="Liang C."/>
            <person name="Lipzen A."/>
            <person name="Lutzoni F."/>
            <person name="Magnuson J."/>
            <person name="Mondo S."/>
            <person name="Nolan M."/>
            <person name="Ohm R."/>
            <person name="Pangilinan J."/>
            <person name="Park H.-J."/>
            <person name="Ramirez L."/>
            <person name="Alfaro M."/>
            <person name="Sun H."/>
            <person name="Tritt A."/>
            <person name="Yoshinaga Y."/>
            <person name="Zwiers L.-H."/>
            <person name="Turgeon B."/>
            <person name="Goodwin S."/>
            <person name="Spatafora J."/>
            <person name="Crous P."/>
            <person name="Grigoriev I."/>
        </authorList>
    </citation>
    <scope>NUCLEOTIDE SEQUENCE</scope>
    <source>
        <strain evidence="14">CBS 123094</strain>
    </source>
</reference>
<evidence type="ECO:0000256" key="9">
    <source>
        <dbReference type="ARBA" id="ARBA00023212"/>
    </source>
</evidence>
<dbReference type="Proteomes" id="UP000799779">
    <property type="component" value="Unassembled WGS sequence"/>
</dbReference>
<evidence type="ECO:0000256" key="2">
    <source>
        <dbReference type="ARBA" id="ARBA00004186"/>
    </source>
</evidence>
<keyword evidence="9" id="KW-0206">Cytoskeleton</keyword>
<dbReference type="GO" id="GO:0008608">
    <property type="term" value="P:attachment of spindle microtubules to kinetochore"/>
    <property type="evidence" value="ECO:0007669"/>
    <property type="project" value="InterPro"/>
</dbReference>
<evidence type="ECO:0000256" key="8">
    <source>
        <dbReference type="ARBA" id="ARBA00022838"/>
    </source>
</evidence>
<evidence type="ECO:0000256" key="13">
    <source>
        <dbReference type="SAM" id="MobiDB-lite"/>
    </source>
</evidence>
<dbReference type="GO" id="GO:0005876">
    <property type="term" value="C:spindle microtubule"/>
    <property type="evidence" value="ECO:0007669"/>
    <property type="project" value="InterPro"/>
</dbReference>
<keyword evidence="11" id="KW-0137">Centromere</keyword>
<dbReference type="AlphaFoldDB" id="A0A6A5W265"/>
<organism evidence="14 15">
    <name type="scientific">Amniculicola lignicola CBS 123094</name>
    <dbReference type="NCBI Taxonomy" id="1392246"/>
    <lineage>
        <taxon>Eukaryota</taxon>
        <taxon>Fungi</taxon>
        <taxon>Dikarya</taxon>
        <taxon>Ascomycota</taxon>
        <taxon>Pezizomycotina</taxon>
        <taxon>Dothideomycetes</taxon>
        <taxon>Pleosporomycetidae</taxon>
        <taxon>Pleosporales</taxon>
        <taxon>Amniculicolaceae</taxon>
        <taxon>Amniculicola</taxon>
    </lineage>
</organism>
<sequence length="170" mass="19064">SSLEGCVSSLRSSMQLLDSSITILDSGVNDFPRLAKVLQTTRHFELISEPDLKAAQSTLLSEIRPEVESLLQRVNNYLDKLERREQSLIARCDLNEGRLSRDSTGASAFRPTSKASQRSTGGGESGKAMNALQEMKYKQLRAKKQRLSYAVETLELQAKQRERQLRMSMA</sequence>
<proteinExistence type="inferred from homology"/>
<dbReference type="InterPro" id="IPR013251">
    <property type="entry name" value="DASH_Spc19"/>
</dbReference>
<keyword evidence="7" id="KW-0963">Cytoplasm</keyword>
<dbReference type="GO" id="GO:0042729">
    <property type="term" value="C:DASH complex"/>
    <property type="evidence" value="ECO:0007669"/>
    <property type="project" value="InterPro"/>
</dbReference>
<evidence type="ECO:0000313" key="15">
    <source>
        <dbReference type="Proteomes" id="UP000799779"/>
    </source>
</evidence>
<evidence type="ECO:0000256" key="12">
    <source>
        <dbReference type="ARBA" id="ARBA00032583"/>
    </source>
</evidence>
<evidence type="ECO:0000256" key="10">
    <source>
        <dbReference type="ARBA" id="ARBA00023242"/>
    </source>
</evidence>
<dbReference type="EMBL" id="ML977633">
    <property type="protein sequence ID" value="KAF1995820.1"/>
    <property type="molecule type" value="Genomic_DNA"/>
</dbReference>
<gene>
    <name evidence="14" type="ORF">P154DRAFT_415869</name>
</gene>
<evidence type="ECO:0000256" key="4">
    <source>
        <dbReference type="ARBA" id="ARBA00008952"/>
    </source>
</evidence>
<evidence type="ECO:0000256" key="7">
    <source>
        <dbReference type="ARBA" id="ARBA00022490"/>
    </source>
</evidence>
<evidence type="ECO:0000256" key="1">
    <source>
        <dbReference type="ARBA" id="ARBA00004123"/>
    </source>
</evidence>
<keyword evidence="15" id="KW-1185">Reference proteome</keyword>
<feature type="non-terminal residue" evidence="14">
    <location>
        <position position="170"/>
    </location>
</feature>
<evidence type="ECO:0000256" key="11">
    <source>
        <dbReference type="ARBA" id="ARBA00023328"/>
    </source>
</evidence>